<organism evidence="4 5">
    <name type="scientific">Apodospora peruviana</name>
    <dbReference type="NCBI Taxonomy" id="516989"/>
    <lineage>
        <taxon>Eukaryota</taxon>
        <taxon>Fungi</taxon>
        <taxon>Dikarya</taxon>
        <taxon>Ascomycota</taxon>
        <taxon>Pezizomycotina</taxon>
        <taxon>Sordariomycetes</taxon>
        <taxon>Sordariomycetidae</taxon>
        <taxon>Sordariales</taxon>
        <taxon>Lasiosphaeriaceae</taxon>
        <taxon>Apodospora</taxon>
    </lineage>
</organism>
<dbReference type="Pfam" id="PF24883">
    <property type="entry name" value="NPHP3_N"/>
    <property type="match status" value="1"/>
</dbReference>
<dbReference type="Pfam" id="PF13181">
    <property type="entry name" value="TPR_8"/>
    <property type="match status" value="1"/>
</dbReference>
<evidence type="ECO:0000313" key="4">
    <source>
        <dbReference type="EMBL" id="KAK3330038.1"/>
    </source>
</evidence>
<dbReference type="InterPro" id="IPR027417">
    <property type="entry name" value="P-loop_NTPase"/>
</dbReference>
<dbReference type="Proteomes" id="UP001283341">
    <property type="component" value="Unassembled WGS sequence"/>
</dbReference>
<name>A0AAE0IRT2_9PEZI</name>
<dbReference type="PANTHER" id="PTHR10039:SF17">
    <property type="entry name" value="FUNGAL STAND N-TERMINAL GOODBYE DOMAIN-CONTAINING PROTEIN-RELATED"/>
    <property type="match status" value="1"/>
</dbReference>
<feature type="domain" description="Nephrocystin 3-like N-terminal" evidence="3">
    <location>
        <begin position="179"/>
        <end position="346"/>
    </location>
</feature>
<keyword evidence="5" id="KW-1185">Reference proteome</keyword>
<dbReference type="Pfam" id="PF13174">
    <property type="entry name" value="TPR_6"/>
    <property type="match status" value="1"/>
</dbReference>
<keyword evidence="1" id="KW-0677">Repeat</keyword>
<dbReference type="PANTHER" id="PTHR10039">
    <property type="entry name" value="AMELOGENIN"/>
    <property type="match status" value="1"/>
</dbReference>
<sequence>MAEALAIIGGIAASAQLAVGISQAAGRLRCIGKKKMAEASMGIRGQLELLEDILRRLDARQKTKPVPAAEQRKLAATIGNLQLELKVLNKLVTEIEQAAQGSGRLVRRTVLAVRNYETRLKTLLARIETFKTLLELYVVGDSATGISETLDAVRANETHQVRELLQPCSSSFIPKRLGGTLEWIWSHPKMVSWMGDPIDLDRVLCIHGVKGCGKSVLAATIADGLAESGHLAVLFSFWAANERQQKLESMLHTFLWHLFIELADTKPEMAQRLASKLRNGHPMSNGCLLTDMIGTALGAINRPVYLIIDGVDECIEEWNSAAEGGLKMVKTLLDSHSQLQILLLGRESGLRQSLNTFPESFQITKDLVRQDLSALISAELDLSPNIQSEEIKELVRSKLEEKATTMFLWVKLIFKELRSSFSRYEIRVCLDNVPMELDVEYHRLFLRLMNRLNGRPDAPSIHMMRAKDLFSLIIGATRPLTMNELRHAYALHRYPGSGFEDYLVSDEGIIDACGDFITMSDGHVHLGHSSFEEFLTRPKEFWETRDKDVVYFRVDVAEAQRSLGLLCIARLQTVDWLAMNVTKNFESLREPAGIERHPLLVYSLDGWAAHLLRSRSCTPEALTRVKGFMESPSLFGWLEYSVSGVLRDPKHLATFSTLISMLLWCDNGAPITGSILEQTLVNIQPICEAELEKRRMKKDEVTDASDASTSSSLFEALMAAVMGSLDDLSVGNCTTDQTTTLSDDDGTPLQEPLINCQPLQPQRPARYLQLNAPLMARLSEFLFEDMRAHKVPTTLLGFKAANLSGLVKTFGNLLQLALSPAMVIPVPALVAMGLMNMERGNYQAALGRFKVAHGRVRGQRNSYEAMILVHLGWCYFNLGDYESAQTPLLEAAEVALAAQTIYAGAIALSGVEGAIKTCLELKQWDEAERIRLAYVDRCMNQLGRSRLGPFRLPLETKNELFYLSCMMKTLASLHMGMDRLEQSVACLRESITILRSHYIPGKNSARYLCHSEIKLADVLLRLGRIGEAQTAFSAAEQILTSKGTKLIPGEKVERSIHLALLKHLQNGNPAAAEPEFCKTLQLAQTLQVDSDPSLPMKYTAMAYFWLAECRKELGKTTEAAEAFAKAGSICRRLGGFWEAWHPLLQGRSHRLLGNRQLTEIEDMVHKAHNHADQYGYSSSNVLSSFWSELCLELAEIYAEANHFEKAERALRLALQKLDDEKDNYRGYYVFSPVLRTLTLRRKMEERLASLTVRRDVEEETESSGGHL</sequence>
<protein>
    <recommendedName>
        <fullName evidence="3">Nephrocystin 3-like N-terminal domain-containing protein</fullName>
    </recommendedName>
</protein>
<dbReference type="Gene3D" id="1.25.40.10">
    <property type="entry name" value="Tetratricopeptide repeat domain"/>
    <property type="match status" value="2"/>
</dbReference>
<dbReference type="AlphaFoldDB" id="A0AAE0IRT2"/>
<dbReference type="InterPro" id="IPR056884">
    <property type="entry name" value="NPHP3-like_N"/>
</dbReference>
<dbReference type="SUPFAM" id="SSF48452">
    <property type="entry name" value="TPR-like"/>
    <property type="match status" value="1"/>
</dbReference>
<evidence type="ECO:0000256" key="1">
    <source>
        <dbReference type="ARBA" id="ARBA00022737"/>
    </source>
</evidence>
<proteinExistence type="predicted"/>
<evidence type="ECO:0000259" key="3">
    <source>
        <dbReference type="Pfam" id="PF24883"/>
    </source>
</evidence>
<dbReference type="EMBL" id="JAUEDM010000001">
    <property type="protein sequence ID" value="KAK3330038.1"/>
    <property type="molecule type" value="Genomic_DNA"/>
</dbReference>
<evidence type="ECO:0000313" key="5">
    <source>
        <dbReference type="Proteomes" id="UP001283341"/>
    </source>
</evidence>
<gene>
    <name evidence="4" type="ORF">B0H66DRAFT_527405</name>
</gene>
<keyword evidence="2" id="KW-0175">Coiled coil</keyword>
<reference evidence="4" key="2">
    <citation type="submission" date="2023-06" db="EMBL/GenBank/DDBJ databases">
        <authorList>
            <consortium name="Lawrence Berkeley National Laboratory"/>
            <person name="Haridas S."/>
            <person name="Hensen N."/>
            <person name="Bonometti L."/>
            <person name="Westerberg I."/>
            <person name="Brannstrom I.O."/>
            <person name="Guillou S."/>
            <person name="Cros-Aarteil S."/>
            <person name="Calhoun S."/>
            <person name="Kuo A."/>
            <person name="Mondo S."/>
            <person name="Pangilinan J."/>
            <person name="Riley R."/>
            <person name="Labutti K."/>
            <person name="Andreopoulos B."/>
            <person name="Lipzen A."/>
            <person name="Chen C."/>
            <person name="Yanf M."/>
            <person name="Daum C."/>
            <person name="Ng V."/>
            <person name="Clum A."/>
            <person name="Steindorff A."/>
            <person name="Ohm R."/>
            <person name="Martin F."/>
            <person name="Silar P."/>
            <person name="Natvig D."/>
            <person name="Lalanne C."/>
            <person name="Gautier V."/>
            <person name="Ament-Velasquez S.L."/>
            <person name="Kruys A."/>
            <person name="Hutchinson M.I."/>
            <person name="Powell A.J."/>
            <person name="Barry K."/>
            <person name="Miller A.N."/>
            <person name="Grigoriev I.V."/>
            <person name="Debuchy R."/>
            <person name="Gladieux P."/>
            <person name="Thoren M.H."/>
            <person name="Johannesson H."/>
        </authorList>
    </citation>
    <scope>NUCLEOTIDE SEQUENCE</scope>
    <source>
        <strain evidence="4">CBS 118394</strain>
    </source>
</reference>
<dbReference type="SMART" id="SM00028">
    <property type="entry name" value="TPR"/>
    <property type="match status" value="4"/>
</dbReference>
<accession>A0AAE0IRT2</accession>
<feature type="coiled-coil region" evidence="2">
    <location>
        <begin position="1203"/>
        <end position="1260"/>
    </location>
</feature>
<comment type="caution">
    <text evidence="4">The sequence shown here is derived from an EMBL/GenBank/DDBJ whole genome shotgun (WGS) entry which is preliminary data.</text>
</comment>
<dbReference type="InterPro" id="IPR019734">
    <property type="entry name" value="TPR_rpt"/>
</dbReference>
<dbReference type="InterPro" id="IPR011990">
    <property type="entry name" value="TPR-like_helical_dom_sf"/>
</dbReference>
<dbReference type="Gene3D" id="3.40.50.300">
    <property type="entry name" value="P-loop containing nucleotide triphosphate hydrolases"/>
    <property type="match status" value="1"/>
</dbReference>
<evidence type="ECO:0000256" key="2">
    <source>
        <dbReference type="SAM" id="Coils"/>
    </source>
</evidence>
<reference evidence="4" key="1">
    <citation type="journal article" date="2023" name="Mol. Phylogenet. Evol.">
        <title>Genome-scale phylogeny and comparative genomics of the fungal order Sordariales.</title>
        <authorList>
            <person name="Hensen N."/>
            <person name="Bonometti L."/>
            <person name="Westerberg I."/>
            <person name="Brannstrom I.O."/>
            <person name="Guillou S."/>
            <person name="Cros-Aarteil S."/>
            <person name="Calhoun S."/>
            <person name="Haridas S."/>
            <person name="Kuo A."/>
            <person name="Mondo S."/>
            <person name="Pangilinan J."/>
            <person name="Riley R."/>
            <person name="LaButti K."/>
            <person name="Andreopoulos B."/>
            <person name="Lipzen A."/>
            <person name="Chen C."/>
            <person name="Yan M."/>
            <person name="Daum C."/>
            <person name="Ng V."/>
            <person name="Clum A."/>
            <person name="Steindorff A."/>
            <person name="Ohm R.A."/>
            <person name="Martin F."/>
            <person name="Silar P."/>
            <person name="Natvig D.O."/>
            <person name="Lalanne C."/>
            <person name="Gautier V."/>
            <person name="Ament-Velasquez S.L."/>
            <person name="Kruys A."/>
            <person name="Hutchinson M.I."/>
            <person name="Powell A.J."/>
            <person name="Barry K."/>
            <person name="Miller A.N."/>
            <person name="Grigoriev I.V."/>
            <person name="Debuchy R."/>
            <person name="Gladieux P."/>
            <person name="Hiltunen Thoren M."/>
            <person name="Johannesson H."/>
        </authorList>
    </citation>
    <scope>NUCLEOTIDE SEQUENCE</scope>
    <source>
        <strain evidence="4">CBS 118394</strain>
    </source>
</reference>
<dbReference type="SUPFAM" id="SSF52540">
    <property type="entry name" value="P-loop containing nucleoside triphosphate hydrolases"/>
    <property type="match status" value="1"/>
</dbReference>